<keyword evidence="3 7" id="KW-0732">Signal</keyword>
<reference evidence="9 10" key="1">
    <citation type="journal article" date="2018" name="Sci. Rep.">
        <title>Raphidocelis subcapitata (=Pseudokirchneriella subcapitata) provides an insight into genome evolution and environmental adaptations in the Sphaeropleales.</title>
        <authorList>
            <person name="Suzuki S."/>
            <person name="Yamaguchi H."/>
            <person name="Nakajima N."/>
            <person name="Kawachi M."/>
        </authorList>
    </citation>
    <scope>NUCLEOTIDE SEQUENCE [LARGE SCALE GENOMIC DNA]</scope>
    <source>
        <strain evidence="9 10">NIES-35</strain>
    </source>
</reference>
<evidence type="ECO:0000256" key="5">
    <source>
        <dbReference type="ARBA" id="ARBA00024686"/>
    </source>
</evidence>
<dbReference type="InterPro" id="IPR000782">
    <property type="entry name" value="FAS1_domain"/>
</dbReference>
<dbReference type="Gene3D" id="2.30.180.10">
    <property type="entry name" value="FAS1 domain"/>
    <property type="match status" value="2"/>
</dbReference>
<evidence type="ECO:0000256" key="1">
    <source>
        <dbReference type="ARBA" id="ARBA00004236"/>
    </source>
</evidence>
<dbReference type="PANTHER" id="PTHR32077:SF86">
    <property type="entry name" value="FAS1 DOMAIN-CONTAINING PROTEIN SELMODRAFT_448915"/>
    <property type="match status" value="1"/>
</dbReference>
<dbReference type="InParanoid" id="A0A2V0NVN9"/>
<protein>
    <recommendedName>
        <fullName evidence="8">FAS1 domain-containing protein</fullName>
    </recommendedName>
</protein>
<dbReference type="SMART" id="SM00554">
    <property type="entry name" value="FAS1"/>
    <property type="match status" value="2"/>
</dbReference>
<evidence type="ECO:0000259" key="8">
    <source>
        <dbReference type="PROSITE" id="PS50213"/>
    </source>
</evidence>
<dbReference type="AlphaFoldDB" id="A0A2V0NVN9"/>
<evidence type="ECO:0000313" key="10">
    <source>
        <dbReference type="Proteomes" id="UP000247498"/>
    </source>
</evidence>
<name>A0A2V0NVN9_9CHLO</name>
<dbReference type="PROSITE" id="PS50213">
    <property type="entry name" value="FAS1"/>
    <property type="match status" value="1"/>
</dbReference>
<feature type="region of interest" description="Disordered" evidence="6">
    <location>
        <begin position="351"/>
        <end position="384"/>
    </location>
</feature>
<keyword evidence="2" id="KW-1003">Cell membrane</keyword>
<evidence type="ECO:0000256" key="2">
    <source>
        <dbReference type="ARBA" id="ARBA00022475"/>
    </source>
</evidence>
<dbReference type="PANTHER" id="PTHR32077">
    <property type="entry name" value="FASCICLIN-LIKE ARABINOGALACTAN PROTEIN"/>
    <property type="match status" value="1"/>
</dbReference>
<dbReference type="Pfam" id="PF02469">
    <property type="entry name" value="Fasciclin"/>
    <property type="match status" value="1"/>
</dbReference>
<comment type="caution">
    <text evidence="9">The sequence shown here is derived from an EMBL/GenBank/DDBJ whole genome shotgun (WGS) entry which is preliminary data.</text>
</comment>
<evidence type="ECO:0000256" key="6">
    <source>
        <dbReference type="SAM" id="MobiDB-lite"/>
    </source>
</evidence>
<dbReference type="GO" id="GO:0009834">
    <property type="term" value="P:plant-type secondary cell wall biogenesis"/>
    <property type="evidence" value="ECO:0007669"/>
    <property type="project" value="TreeGrafter"/>
</dbReference>
<comment type="function">
    <text evidence="5">May be a cell surface adhesion protein.</text>
</comment>
<comment type="subcellular location">
    <subcellularLocation>
        <location evidence="1">Cell membrane</location>
    </subcellularLocation>
</comment>
<evidence type="ECO:0000256" key="7">
    <source>
        <dbReference type="SAM" id="SignalP"/>
    </source>
</evidence>
<feature type="domain" description="FAS1" evidence="8">
    <location>
        <begin position="188"/>
        <end position="334"/>
    </location>
</feature>
<accession>A0A2V0NVN9</accession>
<dbReference type="InterPro" id="IPR045003">
    <property type="entry name" value="FLA_A"/>
</dbReference>
<organism evidence="9 10">
    <name type="scientific">Raphidocelis subcapitata</name>
    <dbReference type="NCBI Taxonomy" id="307507"/>
    <lineage>
        <taxon>Eukaryota</taxon>
        <taxon>Viridiplantae</taxon>
        <taxon>Chlorophyta</taxon>
        <taxon>core chlorophytes</taxon>
        <taxon>Chlorophyceae</taxon>
        <taxon>CS clade</taxon>
        <taxon>Sphaeropleales</taxon>
        <taxon>Selenastraceae</taxon>
        <taxon>Raphidocelis</taxon>
    </lineage>
</organism>
<dbReference type="OrthoDB" id="286301at2759"/>
<feature type="signal peptide" evidence="7">
    <location>
        <begin position="1"/>
        <end position="21"/>
    </location>
</feature>
<evidence type="ECO:0000256" key="3">
    <source>
        <dbReference type="ARBA" id="ARBA00022729"/>
    </source>
</evidence>
<keyword evidence="4" id="KW-0472">Membrane</keyword>
<dbReference type="GO" id="GO:0005886">
    <property type="term" value="C:plasma membrane"/>
    <property type="evidence" value="ECO:0007669"/>
    <property type="project" value="UniProtKB-SubCell"/>
</dbReference>
<dbReference type="SUPFAM" id="SSF82153">
    <property type="entry name" value="FAS1 domain"/>
    <property type="match status" value="1"/>
</dbReference>
<sequence>MRSATLAAALAALLLAQSVYAQTAPAAAASKGETVLQALKRMGATRYIEILDASKATEAPNTTVLAASNEAIDDYLNENRMTMDDVKKREALADRIIGYTVILDGDKDIISEIKKGEVKYLPTYNIGWAIEAKRDGDGKLTFTDAGGDDVTVDDGQAKARKAGLVFVVDELLLPGNIFERFNDFRFDVLLPNHTRHEQELFETFKTLVRRAGVTRERVHDMTIFVPIDDAFKAVGITPASVEALSPEKAFEIISYHAIHGYEPIPTIKAGQPIPTVLQIDGKNQTIKLDYAINKTDKGAVGSAFVIDQLGNKAAVLAPNWFAGTMTVHAIDKVLLPTKNFLPAAAPAAPAAAAAPAKKEEKKDDKKAEQKASGRRLLLVAPASR</sequence>
<dbReference type="Proteomes" id="UP000247498">
    <property type="component" value="Unassembled WGS sequence"/>
</dbReference>
<proteinExistence type="predicted"/>
<evidence type="ECO:0000313" key="9">
    <source>
        <dbReference type="EMBL" id="GBF90742.1"/>
    </source>
</evidence>
<gene>
    <name evidence="9" type="ORF">Rsub_03043</name>
</gene>
<feature type="chain" id="PRO_5016108785" description="FAS1 domain-containing protein" evidence="7">
    <location>
        <begin position="22"/>
        <end position="384"/>
    </location>
</feature>
<dbReference type="InterPro" id="IPR036378">
    <property type="entry name" value="FAS1_dom_sf"/>
</dbReference>
<evidence type="ECO:0000256" key="4">
    <source>
        <dbReference type="ARBA" id="ARBA00023136"/>
    </source>
</evidence>
<feature type="compositionally biased region" description="Basic and acidic residues" evidence="6">
    <location>
        <begin position="356"/>
        <end position="371"/>
    </location>
</feature>
<dbReference type="EMBL" id="BDRX01000019">
    <property type="protein sequence ID" value="GBF90742.1"/>
    <property type="molecule type" value="Genomic_DNA"/>
</dbReference>
<keyword evidence="10" id="KW-1185">Reference proteome</keyword>